<dbReference type="InterPro" id="IPR015421">
    <property type="entry name" value="PyrdxlP-dep_Trfase_major"/>
</dbReference>
<evidence type="ECO:0000313" key="10">
    <source>
        <dbReference type="EMBL" id="NKE18132.1"/>
    </source>
</evidence>
<evidence type="ECO:0000313" key="12">
    <source>
        <dbReference type="Proteomes" id="UP001138708"/>
    </source>
</evidence>
<dbReference type="EC" id="4.1.1.12" evidence="7"/>
<dbReference type="AlphaFoldDB" id="A0A9X9WQC8"/>
<protein>
    <recommendedName>
        <fullName evidence="7">Aspartate 4-decarboxylase</fullName>
        <ecNumber evidence="7">4.1.1.12</ecNumber>
    </recommendedName>
</protein>
<dbReference type="GO" id="GO:0030170">
    <property type="term" value="F:pyridoxal phosphate binding"/>
    <property type="evidence" value="ECO:0007669"/>
    <property type="project" value="InterPro"/>
</dbReference>
<dbReference type="EMBL" id="JAAVUP010000003">
    <property type="protein sequence ID" value="NKE18132.1"/>
    <property type="molecule type" value="Genomic_DNA"/>
</dbReference>
<comment type="catalytic activity">
    <reaction evidence="6">
        <text>L-aspartate + 2-oxoglutarate = oxaloacetate + L-glutamate</text>
        <dbReference type="Rhea" id="RHEA:21824"/>
        <dbReference type="ChEBI" id="CHEBI:16452"/>
        <dbReference type="ChEBI" id="CHEBI:16810"/>
        <dbReference type="ChEBI" id="CHEBI:29985"/>
        <dbReference type="ChEBI" id="CHEBI:29991"/>
        <dbReference type="EC" id="2.6.1.1"/>
    </reaction>
</comment>
<dbReference type="GO" id="GO:0047688">
    <property type="term" value="F:aspartate 4-decarboxylase activity"/>
    <property type="evidence" value="ECO:0007669"/>
    <property type="project" value="UniProtKB-UniRule"/>
</dbReference>
<dbReference type="Proteomes" id="UP001138708">
    <property type="component" value="Unassembled WGS sequence"/>
</dbReference>
<evidence type="ECO:0000313" key="9">
    <source>
        <dbReference type="EMBL" id="MBR0662538.1"/>
    </source>
</evidence>
<organism evidence="9 12">
    <name type="scientific">Neoroseomonas oryzicola</name>
    <dbReference type="NCBI Taxonomy" id="535904"/>
    <lineage>
        <taxon>Bacteria</taxon>
        <taxon>Pseudomonadati</taxon>
        <taxon>Pseudomonadota</taxon>
        <taxon>Alphaproteobacteria</taxon>
        <taxon>Acetobacterales</taxon>
        <taxon>Acetobacteraceae</taxon>
        <taxon>Neoroseomonas</taxon>
    </lineage>
</organism>
<dbReference type="GO" id="GO:0004069">
    <property type="term" value="F:L-aspartate:2-oxoglutarate aminotransferase activity"/>
    <property type="evidence" value="ECO:0007669"/>
    <property type="project" value="UniProtKB-EC"/>
</dbReference>
<dbReference type="Pfam" id="PF00155">
    <property type="entry name" value="Aminotran_1_2"/>
    <property type="match status" value="1"/>
</dbReference>
<evidence type="ECO:0000313" key="11">
    <source>
        <dbReference type="Proteomes" id="UP000746741"/>
    </source>
</evidence>
<dbReference type="CDD" id="cd00609">
    <property type="entry name" value="AAT_like"/>
    <property type="match status" value="1"/>
</dbReference>
<gene>
    <name evidence="10" type="ORF">GWK15_14360</name>
    <name evidence="9" type="ORF">GXW75_25000</name>
</gene>
<proteinExistence type="inferred from homology"/>
<keyword evidence="9" id="KW-0456">Lyase</keyword>
<dbReference type="Proteomes" id="UP000746741">
    <property type="component" value="Unassembled WGS sequence"/>
</dbReference>
<evidence type="ECO:0000256" key="1">
    <source>
        <dbReference type="ARBA" id="ARBA00001933"/>
    </source>
</evidence>
<dbReference type="InterPro" id="IPR015422">
    <property type="entry name" value="PyrdxlP-dep_Trfase_small"/>
</dbReference>
<dbReference type="Gene3D" id="1.10.20.110">
    <property type="match status" value="1"/>
</dbReference>
<comment type="cofactor">
    <cofactor evidence="1">
        <name>pyridoxal 5'-phosphate</name>
        <dbReference type="ChEBI" id="CHEBI:597326"/>
    </cofactor>
</comment>
<dbReference type="InterPro" id="IPR015424">
    <property type="entry name" value="PyrdxlP-dep_Trfase"/>
</dbReference>
<evidence type="ECO:0000256" key="4">
    <source>
        <dbReference type="ARBA" id="ARBA00022679"/>
    </source>
</evidence>
<evidence type="ECO:0000256" key="6">
    <source>
        <dbReference type="ARBA" id="ARBA00049185"/>
    </source>
</evidence>
<reference evidence="10 11" key="2">
    <citation type="submission" date="2020-02" db="EMBL/GenBank/DDBJ databases">
        <authorList>
            <person name="Sun Q."/>
            <person name="Inoue M."/>
        </authorList>
    </citation>
    <scope>NUCLEOTIDE SEQUENCE [LARGE SCALE GENOMIC DNA]</scope>
    <source>
        <strain evidence="10 11">KCTC 22478</strain>
    </source>
</reference>
<dbReference type="InterPro" id="IPR004839">
    <property type="entry name" value="Aminotransferase_I/II_large"/>
</dbReference>
<dbReference type="Gene3D" id="3.40.640.10">
    <property type="entry name" value="Type I PLP-dependent aspartate aminotransferase-like (Major domain)"/>
    <property type="match status" value="1"/>
</dbReference>
<sequence length="517" mass="55752">MEAEAFRRFERMSPFEIKDELIRRAHRGRVFLNAGRGNPNWIATRPREAFFTLGRFALQDCRRGGEFAEGLAAAPAREGIAARLAAALADGPPGADLLRAAVDGAGGDPDALVHELACATLGDTYPQPPRMLPQAERIVAAYLRLVLGGPEAPFDLFATEGGTAGICDVFRSLRANGLLAPGDAIAIGTPVFTPYLEIPHLADYALRVLPMEAAGDRRFQYPEASLRLLEDPSIKALLLVNPGNPTSVAIAPEGMARIAAIVRGKRPDLLIVTDDVYATFVPGFRSLFSELPRNTVALYSFSKYFGCTGWRLGVVAVARDNVVDAALAAQPGALAEARYASLSPAPREMRFIDRMVADSRDVALNHTAGLSLPQQAMMTLFALAELTDGDQDYRRAVNALLHRRSAAFAGALGFDPERNPLFDHYYGLLDLDFWMRTHLGEAVAAWMRANVHPLDIAFRLAEEHGIVLLPGGGFHAPGWSARVSFANLPCEAYAGIGAALRAVVGHYETAWRAAGAG</sequence>
<dbReference type="GO" id="GO:0006531">
    <property type="term" value="P:aspartate metabolic process"/>
    <property type="evidence" value="ECO:0007669"/>
    <property type="project" value="UniProtKB-UniRule"/>
</dbReference>
<comment type="similarity">
    <text evidence="2">Belongs to the class-I pyridoxal-phosphate-dependent aminotransferase family.</text>
</comment>
<reference evidence="9" key="3">
    <citation type="journal article" date="2021" name="Syst. Appl. Microbiol.">
        <title>Roseomonas hellenica sp. nov., isolated from roots of wild-growing Alkanna tinctoria.</title>
        <authorList>
            <person name="Rat A."/>
            <person name="Naranjo H.D."/>
            <person name="Lebbe L."/>
            <person name="Cnockaert M."/>
            <person name="Krigas N."/>
            <person name="Grigoriadou K."/>
            <person name="Maloupa E."/>
            <person name="Willems A."/>
        </authorList>
    </citation>
    <scope>NUCLEOTIDE SEQUENCE</scope>
    <source>
        <strain evidence="9">LMG 31161</strain>
    </source>
</reference>
<dbReference type="NCBIfam" id="NF006755">
    <property type="entry name" value="PRK09275.1"/>
    <property type="match status" value="1"/>
</dbReference>
<dbReference type="InterPro" id="IPR022518">
    <property type="entry name" value="Aspartate_4-decarboxylase"/>
</dbReference>
<dbReference type="PANTHER" id="PTHR46383">
    <property type="entry name" value="ASPARTATE AMINOTRANSFERASE"/>
    <property type="match status" value="1"/>
</dbReference>
<dbReference type="SUPFAM" id="SSF53383">
    <property type="entry name" value="PLP-dependent transferases"/>
    <property type="match status" value="1"/>
</dbReference>
<dbReference type="EMBL" id="JAAEDK010000112">
    <property type="protein sequence ID" value="MBR0662538.1"/>
    <property type="molecule type" value="Genomic_DNA"/>
</dbReference>
<keyword evidence="11" id="KW-1185">Reference proteome</keyword>
<dbReference type="PANTHER" id="PTHR46383:SF1">
    <property type="entry name" value="ASPARTATE AMINOTRANSFERASE"/>
    <property type="match status" value="1"/>
</dbReference>
<dbReference type="InterPro" id="IPR050596">
    <property type="entry name" value="AspAT/PAT-like"/>
</dbReference>
<dbReference type="Gene3D" id="3.90.1150.10">
    <property type="entry name" value="Aspartate Aminotransferase, domain 1"/>
    <property type="match status" value="1"/>
</dbReference>
<keyword evidence="3 9" id="KW-0032">Aminotransferase</keyword>
<evidence type="ECO:0000256" key="2">
    <source>
        <dbReference type="ARBA" id="ARBA00007441"/>
    </source>
</evidence>
<dbReference type="RefSeq" id="WP_168042009.1">
    <property type="nucleotide sequence ID" value="NZ_JAAEDK010000112.1"/>
</dbReference>
<dbReference type="NCBIfam" id="TIGR03801">
    <property type="entry name" value="asp_4_decarbox"/>
    <property type="match status" value="1"/>
</dbReference>
<evidence type="ECO:0000259" key="8">
    <source>
        <dbReference type="Pfam" id="PF00155"/>
    </source>
</evidence>
<feature type="domain" description="Aminotransferase class I/classII large" evidence="8">
    <location>
        <begin position="179"/>
        <end position="489"/>
    </location>
</feature>
<reference evidence="9" key="1">
    <citation type="submission" date="2020-01" db="EMBL/GenBank/DDBJ databases">
        <authorList>
            <person name="Rat A."/>
        </authorList>
    </citation>
    <scope>NUCLEOTIDE SEQUENCE</scope>
    <source>
        <strain evidence="9">LMG 31161</strain>
    </source>
</reference>
<evidence type="ECO:0000256" key="5">
    <source>
        <dbReference type="ARBA" id="ARBA00022898"/>
    </source>
</evidence>
<name>A0A9X9WQC8_9PROT</name>
<evidence type="ECO:0000256" key="7">
    <source>
        <dbReference type="NCBIfam" id="TIGR03801"/>
    </source>
</evidence>
<accession>A0A9X9WQC8</accession>
<keyword evidence="4 9" id="KW-0808">Transferase</keyword>
<keyword evidence="5" id="KW-0663">Pyridoxal phosphate</keyword>
<comment type="caution">
    <text evidence="9">The sequence shown here is derived from an EMBL/GenBank/DDBJ whole genome shotgun (WGS) entry which is preliminary data.</text>
</comment>
<evidence type="ECO:0000256" key="3">
    <source>
        <dbReference type="ARBA" id="ARBA00022576"/>
    </source>
</evidence>